<comment type="subcellular location">
    <subcellularLocation>
        <location evidence="6">Cytoplasm</location>
    </subcellularLocation>
</comment>
<gene>
    <name evidence="6 7" type="primary">rsmG</name>
    <name evidence="7" type="ORF">EIP75_13880</name>
</gene>
<evidence type="ECO:0000313" key="8">
    <source>
        <dbReference type="Proteomes" id="UP000269265"/>
    </source>
</evidence>
<dbReference type="PANTHER" id="PTHR31760">
    <property type="entry name" value="S-ADENOSYL-L-METHIONINE-DEPENDENT METHYLTRANSFERASES SUPERFAMILY PROTEIN"/>
    <property type="match status" value="1"/>
</dbReference>
<keyword evidence="5 6" id="KW-0949">S-adenosyl-L-methionine</keyword>
<dbReference type="PANTHER" id="PTHR31760:SF0">
    <property type="entry name" value="S-ADENOSYL-L-METHIONINE-DEPENDENT METHYLTRANSFERASES SUPERFAMILY PROTEIN"/>
    <property type="match status" value="1"/>
</dbReference>
<protein>
    <recommendedName>
        <fullName evidence="6">Ribosomal RNA small subunit methyltransferase G</fullName>
        <ecNumber evidence="6">2.1.1.170</ecNumber>
    </recommendedName>
    <alternativeName>
        <fullName evidence="6">16S rRNA 7-methylguanosine methyltransferase</fullName>
        <shortName evidence="6">16S rRNA m7G methyltransferase</shortName>
    </alternativeName>
</protein>
<dbReference type="CDD" id="cd02440">
    <property type="entry name" value="AdoMet_MTases"/>
    <property type="match status" value="1"/>
</dbReference>
<evidence type="ECO:0000256" key="1">
    <source>
        <dbReference type="ARBA" id="ARBA00022490"/>
    </source>
</evidence>
<dbReference type="HAMAP" id="MF_00074">
    <property type="entry name" value="16SrRNA_methyltr_G"/>
    <property type="match status" value="1"/>
</dbReference>
<evidence type="ECO:0000256" key="4">
    <source>
        <dbReference type="ARBA" id="ARBA00022679"/>
    </source>
</evidence>
<proteinExistence type="inferred from homology"/>
<sequence length="226" mass="24358">MWTAEAWGQRIPAVLDGVALSATEGQTLSLARYMALLQRWNTTYNLTALRSPEDMLTHHLADCLVVVKPLLAHLGLSAEQAQQAPGRFKLLDVGSGGGLPGVVLAILCPAIAVTCVDTVGKKAAFIRQVGAELGLGNLRAEHARVEQLGGQFDVVASRAFASLVDFTTWTRQRLSPSAGVWMAMKGRDPQDELQALPAFVQVQNVQPLVVPGLEAERCIVWMRALP</sequence>
<evidence type="ECO:0000256" key="5">
    <source>
        <dbReference type="ARBA" id="ARBA00022691"/>
    </source>
</evidence>
<keyword evidence="4 6" id="KW-0808">Transferase</keyword>
<reference evidence="7 8" key="1">
    <citation type="submission" date="2018-12" db="EMBL/GenBank/DDBJ databases">
        <title>The whole draft genome of Aquabacterium sp. SJQ9.</title>
        <authorList>
            <person name="Sun L."/>
            <person name="Gao X."/>
            <person name="Chen W."/>
            <person name="Huang K."/>
        </authorList>
    </citation>
    <scope>NUCLEOTIDE SEQUENCE [LARGE SCALE GENOMIC DNA]</scope>
    <source>
        <strain evidence="7 8">SJQ9</strain>
    </source>
</reference>
<dbReference type="RefSeq" id="WP_125243995.1">
    <property type="nucleotide sequence ID" value="NZ_RSED01000010.1"/>
</dbReference>
<dbReference type="GO" id="GO:0070043">
    <property type="term" value="F:rRNA (guanine-N7-)-methyltransferase activity"/>
    <property type="evidence" value="ECO:0007669"/>
    <property type="project" value="UniProtKB-UniRule"/>
</dbReference>
<dbReference type="PIRSF" id="PIRSF003078">
    <property type="entry name" value="GidB"/>
    <property type="match status" value="1"/>
</dbReference>
<dbReference type="InterPro" id="IPR003682">
    <property type="entry name" value="rRNA_ssu_MeTfrase_G"/>
</dbReference>
<name>A0A426VAM4_9BURK</name>
<dbReference type="InterPro" id="IPR029063">
    <property type="entry name" value="SAM-dependent_MTases_sf"/>
</dbReference>
<accession>A0A426VAM4</accession>
<dbReference type="Gene3D" id="3.40.50.150">
    <property type="entry name" value="Vaccinia Virus protein VP39"/>
    <property type="match status" value="1"/>
</dbReference>
<feature type="binding site" evidence="6">
    <location>
        <begin position="145"/>
        <end position="146"/>
    </location>
    <ligand>
        <name>S-adenosyl-L-methionine</name>
        <dbReference type="ChEBI" id="CHEBI:59789"/>
    </ligand>
</feature>
<keyword evidence="3 6" id="KW-0489">Methyltransferase</keyword>
<dbReference type="EMBL" id="RSED01000010">
    <property type="protein sequence ID" value="RRS03790.1"/>
    <property type="molecule type" value="Genomic_DNA"/>
</dbReference>
<feature type="binding site" evidence="6">
    <location>
        <position position="158"/>
    </location>
    <ligand>
        <name>S-adenosyl-L-methionine</name>
        <dbReference type="ChEBI" id="CHEBI:59789"/>
    </ligand>
</feature>
<evidence type="ECO:0000313" key="7">
    <source>
        <dbReference type="EMBL" id="RRS03790.1"/>
    </source>
</evidence>
<comment type="catalytic activity">
    <reaction evidence="6">
        <text>guanosine(527) in 16S rRNA + S-adenosyl-L-methionine = N(7)-methylguanosine(527) in 16S rRNA + S-adenosyl-L-homocysteine</text>
        <dbReference type="Rhea" id="RHEA:42732"/>
        <dbReference type="Rhea" id="RHEA-COMP:10209"/>
        <dbReference type="Rhea" id="RHEA-COMP:10210"/>
        <dbReference type="ChEBI" id="CHEBI:57856"/>
        <dbReference type="ChEBI" id="CHEBI:59789"/>
        <dbReference type="ChEBI" id="CHEBI:74269"/>
        <dbReference type="ChEBI" id="CHEBI:74480"/>
        <dbReference type="EC" id="2.1.1.170"/>
    </reaction>
</comment>
<keyword evidence="8" id="KW-1185">Reference proteome</keyword>
<keyword evidence="2 6" id="KW-0698">rRNA processing</keyword>
<evidence type="ECO:0000256" key="3">
    <source>
        <dbReference type="ARBA" id="ARBA00022603"/>
    </source>
</evidence>
<dbReference type="EC" id="2.1.1.170" evidence="6"/>
<comment type="function">
    <text evidence="6">Specifically methylates the N7 position of guanine in position 527 of 16S rRNA.</text>
</comment>
<evidence type="ECO:0000256" key="6">
    <source>
        <dbReference type="HAMAP-Rule" id="MF_00074"/>
    </source>
</evidence>
<dbReference type="Proteomes" id="UP000269265">
    <property type="component" value="Unassembled WGS sequence"/>
</dbReference>
<dbReference type="GO" id="GO:0005829">
    <property type="term" value="C:cytosol"/>
    <property type="evidence" value="ECO:0007669"/>
    <property type="project" value="TreeGrafter"/>
</dbReference>
<keyword evidence="1 6" id="KW-0963">Cytoplasm</keyword>
<dbReference type="OrthoDB" id="9808773at2"/>
<dbReference type="SUPFAM" id="SSF53335">
    <property type="entry name" value="S-adenosyl-L-methionine-dependent methyltransferases"/>
    <property type="match status" value="1"/>
</dbReference>
<organism evidence="7 8">
    <name type="scientific">Aquabacterium soli</name>
    <dbReference type="NCBI Taxonomy" id="2493092"/>
    <lineage>
        <taxon>Bacteria</taxon>
        <taxon>Pseudomonadati</taxon>
        <taxon>Pseudomonadota</taxon>
        <taxon>Betaproteobacteria</taxon>
        <taxon>Burkholderiales</taxon>
        <taxon>Aquabacterium</taxon>
    </lineage>
</organism>
<dbReference type="AlphaFoldDB" id="A0A426VAM4"/>
<dbReference type="NCBIfam" id="TIGR00138">
    <property type="entry name" value="rsmG_gidB"/>
    <property type="match status" value="1"/>
</dbReference>
<feature type="binding site" evidence="6">
    <location>
        <position position="99"/>
    </location>
    <ligand>
        <name>S-adenosyl-L-methionine</name>
        <dbReference type="ChEBI" id="CHEBI:59789"/>
    </ligand>
</feature>
<dbReference type="Pfam" id="PF02527">
    <property type="entry name" value="GidB"/>
    <property type="match status" value="1"/>
</dbReference>
<evidence type="ECO:0000256" key="2">
    <source>
        <dbReference type="ARBA" id="ARBA00022552"/>
    </source>
</evidence>
<feature type="binding site" evidence="6">
    <location>
        <position position="94"/>
    </location>
    <ligand>
        <name>S-adenosyl-L-methionine</name>
        <dbReference type="ChEBI" id="CHEBI:59789"/>
    </ligand>
</feature>
<comment type="similarity">
    <text evidence="6">Belongs to the methyltransferase superfamily. RNA methyltransferase RsmG family.</text>
</comment>
<comment type="caution">
    <text evidence="6">Lacks conserved residue(s) required for the propagation of feature annotation.</text>
</comment>
<comment type="caution">
    <text evidence="7">The sequence shown here is derived from an EMBL/GenBank/DDBJ whole genome shotgun (WGS) entry which is preliminary data.</text>
</comment>